<protein>
    <submittedName>
        <fullName evidence="2">Acyl dehydratase</fullName>
    </submittedName>
</protein>
<gene>
    <name evidence="2" type="ORF">EV670_3134</name>
</gene>
<proteinExistence type="predicted"/>
<feature type="domain" description="MaoC-like" evidence="1">
    <location>
        <begin position="11"/>
        <end position="114"/>
    </location>
</feature>
<dbReference type="InterPro" id="IPR039375">
    <property type="entry name" value="NodN-like"/>
</dbReference>
<dbReference type="Proteomes" id="UP000293671">
    <property type="component" value="Unassembled WGS sequence"/>
</dbReference>
<reference evidence="2 3" key="1">
    <citation type="submission" date="2019-02" db="EMBL/GenBank/DDBJ databases">
        <title>Genomic Encyclopedia of Type Strains, Phase IV (KMG-IV): sequencing the most valuable type-strain genomes for metagenomic binning, comparative biology and taxonomic classification.</title>
        <authorList>
            <person name="Goeker M."/>
        </authorList>
    </citation>
    <scope>NUCLEOTIDE SEQUENCE [LARGE SCALE GENOMIC DNA]</scope>
    <source>
        <strain evidence="2 3">DSM 19570</strain>
    </source>
</reference>
<dbReference type="EMBL" id="SHKP01000007">
    <property type="protein sequence ID" value="RZT95379.1"/>
    <property type="molecule type" value="Genomic_DNA"/>
</dbReference>
<comment type="caution">
    <text evidence="2">The sequence shown here is derived from an EMBL/GenBank/DDBJ whole genome shotgun (WGS) entry which is preliminary data.</text>
</comment>
<dbReference type="InterPro" id="IPR029069">
    <property type="entry name" value="HotDog_dom_sf"/>
</dbReference>
<keyword evidence="3" id="KW-1185">Reference proteome</keyword>
<dbReference type="SUPFAM" id="SSF54637">
    <property type="entry name" value="Thioesterase/thiol ester dehydrase-isomerase"/>
    <property type="match status" value="1"/>
</dbReference>
<dbReference type="RefSeq" id="WP_130433739.1">
    <property type="nucleotide sequence ID" value="NZ_SHKP01000007.1"/>
</dbReference>
<evidence type="ECO:0000313" key="2">
    <source>
        <dbReference type="EMBL" id="RZT95379.1"/>
    </source>
</evidence>
<dbReference type="CDD" id="cd03450">
    <property type="entry name" value="NodN"/>
    <property type="match status" value="1"/>
</dbReference>
<accession>A0A4Q7VH45</accession>
<dbReference type="AlphaFoldDB" id="A0A4Q7VH45"/>
<dbReference type="PANTHER" id="PTHR42993">
    <property type="entry name" value="MAOC-LIKE DEHYDRATASE DOMAIN-CONTAINING PROTEIN"/>
    <property type="match status" value="1"/>
</dbReference>
<dbReference type="Pfam" id="PF01575">
    <property type="entry name" value="MaoC_dehydratas"/>
    <property type="match status" value="1"/>
</dbReference>
<evidence type="ECO:0000313" key="3">
    <source>
        <dbReference type="Proteomes" id="UP000293671"/>
    </source>
</evidence>
<evidence type="ECO:0000259" key="1">
    <source>
        <dbReference type="Pfam" id="PF01575"/>
    </source>
</evidence>
<sequence length="150" mass="16686">MKTFEHLADLEALIGEPLGSSEWITIEQSRIDRFADATDDHQWIHVDPVLAAKGPFGTPIAHGFLTLSMLPAFFETAFTVSDVRMGVNYGLNRVRFTAPVPVGSRLRAHFKLLAYERIEGGAQLIVEASIEREGASKPVCVADSLTRRYW</sequence>
<dbReference type="InterPro" id="IPR002539">
    <property type="entry name" value="MaoC-like_dom"/>
</dbReference>
<name>A0A4Q7VH45_9BURK</name>
<dbReference type="PANTHER" id="PTHR42993:SF1">
    <property type="entry name" value="MAOC-LIKE DEHYDRATASE DOMAIN-CONTAINING PROTEIN"/>
    <property type="match status" value="1"/>
</dbReference>
<organism evidence="2 3">
    <name type="scientific">Rivibacter subsaxonicus</name>
    <dbReference type="NCBI Taxonomy" id="457575"/>
    <lineage>
        <taxon>Bacteria</taxon>
        <taxon>Pseudomonadati</taxon>
        <taxon>Pseudomonadota</taxon>
        <taxon>Betaproteobacteria</taxon>
        <taxon>Burkholderiales</taxon>
        <taxon>Rivibacter</taxon>
    </lineage>
</organism>
<dbReference type="Gene3D" id="3.10.129.10">
    <property type="entry name" value="Hotdog Thioesterase"/>
    <property type="match status" value="1"/>
</dbReference>
<dbReference type="OrthoDB" id="9801735at2"/>